<evidence type="ECO:0000256" key="1">
    <source>
        <dbReference type="ARBA" id="ARBA00022679"/>
    </source>
</evidence>
<dbReference type="PROSITE" id="PS50405">
    <property type="entry name" value="GST_CTER"/>
    <property type="match status" value="1"/>
</dbReference>
<dbReference type="PANTHER" id="PTHR11260:SF615">
    <property type="entry name" value="GLUTATHIONE S-TRANSFERASE U17"/>
    <property type="match status" value="1"/>
</dbReference>
<feature type="domain" description="GST C-terminal" evidence="6">
    <location>
        <begin position="90"/>
        <end position="222"/>
    </location>
</feature>
<evidence type="ECO:0000259" key="5">
    <source>
        <dbReference type="PROSITE" id="PS50404"/>
    </source>
</evidence>
<dbReference type="FunFam" id="3.40.30.10:FF:000044">
    <property type="entry name" value="Glutathione S-transferase GSTU6"/>
    <property type="match status" value="1"/>
</dbReference>
<proteinExistence type="inferred from homology"/>
<keyword evidence="1 4" id="KW-0808">Transferase</keyword>
<dbReference type="SUPFAM" id="SSF47616">
    <property type="entry name" value="GST C-terminal domain-like"/>
    <property type="match status" value="1"/>
</dbReference>
<dbReference type="InterPro" id="IPR045074">
    <property type="entry name" value="GST_C_Tau"/>
</dbReference>
<evidence type="ECO:0000313" key="7">
    <source>
        <dbReference type="EMBL" id="KAF5199354.1"/>
    </source>
</evidence>
<dbReference type="InterPro" id="IPR045073">
    <property type="entry name" value="Omega/Tau-like"/>
</dbReference>
<name>A0A7J6WPQ7_THATH</name>
<dbReference type="EC" id="2.5.1.18" evidence="4"/>
<gene>
    <name evidence="7" type="ORF">FRX31_011061</name>
</gene>
<organism evidence="7 8">
    <name type="scientific">Thalictrum thalictroides</name>
    <name type="common">Rue-anemone</name>
    <name type="synonym">Anemone thalictroides</name>
    <dbReference type="NCBI Taxonomy" id="46969"/>
    <lineage>
        <taxon>Eukaryota</taxon>
        <taxon>Viridiplantae</taxon>
        <taxon>Streptophyta</taxon>
        <taxon>Embryophyta</taxon>
        <taxon>Tracheophyta</taxon>
        <taxon>Spermatophyta</taxon>
        <taxon>Magnoliopsida</taxon>
        <taxon>Ranunculales</taxon>
        <taxon>Ranunculaceae</taxon>
        <taxon>Thalictroideae</taxon>
        <taxon>Thalictrum</taxon>
    </lineage>
</organism>
<dbReference type="Gene3D" id="3.40.30.10">
    <property type="entry name" value="Glutaredoxin"/>
    <property type="match status" value="1"/>
</dbReference>
<dbReference type="Proteomes" id="UP000554482">
    <property type="component" value="Unassembled WGS sequence"/>
</dbReference>
<dbReference type="InterPro" id="IPR036249">
    <property type="entry name" value="Thioredoxin-like_sf"/>
</dbReference>
<sequence>MAAASDVKVLGSWSSPYVIRTRIALNLKNIDYQFLQETFGTGKSELLLKSNPVYKKIPVLIHNGKPVCESLIIVQYVDEVFTGPSILPSDPYDRALARFWAAYVDDKWFASMQGIAAGKTDQEKKTAMEGVSTGLELLEDAFQKLRQGKGFFGGETIGYLDIAVGSCLGWLRVAEKLSGTTFIDEIKTPGLYGWADRFCSAPAVKDLIPVTEKLLEFIKMVFAKMSASALK</sequence>
<dbReference type="OrthoDB" id="4951845at2759"/>
<keyword evidence="8" id="KW-1185">Reference proteome</keyword>
<dbReference type="GO" id="GO:0009407">
    <property type="term" value="P:toxin catabolic process"/>
    <property type="evidence" value="ECO:0007669"/>
    <property type="project" value="UniProtKB-ARBA"/>
</dbReference>
<dbReference type="Pfam" id="PF02798">
    <property type="entry name" value="GST_N"/>
    <property type="match status" value="1"/>
</dbReference>
<dbReference type="PANTHER" id="PTHR11260">
    <property type="entry name" value="GLUTATHIONE S-TRANSFERASE, GST, SUPERFAMILY, GST DOMAIN CONTAINING"/>
    <property type="match status" value="1"/>
</dbReference>
<evidence type="ECO:0000256" key="4">
    <source>
        <dbReference type="RuleBase" id="RU369102"/>
    </source>
</evidence>
<dbReference type="FunFam" id="1.20.1050.10:FF:000016">
    <property type="entry name" value="Glutathione S-transferase U9"/>
    <property type="match status" value="1"/>
</dbReference>
<comment type="subcellular location">
    <subcellularLocation>
        <location evidence="4">Cytoplasm</location>
        <location evidence="4">Cytosol</location>
    </subcellularLocation>
</comment>
<protein>
    <recommendedName>
        <fullName evidence="4">Glutathione S-transferase</fullName>
        <ecNumber evidence="4">2.5.1.18</ecNumber>
    </recommendedName>
</protein>
<comment type="similarity">
    <text evidence="2">Belongs to the GST superfamily. Tau family.</text>
</comment>
<feature type="domain" description="GST N-terminal" evidence="5">
    <location>
        <begin position="5"/>
        <end position="85"/>
    </location>
</feature>
<dbReference type="SFLD" id="SFLDS00019">
    <property type="entry name" value="Glutathione_Transferase_(cytos"/>
    <property type="match status" value="1"/>
</dbReference>
<dbReference type="InterPro" id="IPR036282">
    <property type="entry name" value="Glutathione-S-Trfase_C_sf"/>
</dbReference>
<evidence type="ECO:0000313" key="8">
    <source>
        <dbReference type="Proteomes" id="UP000554482"/>
    </source>
</evidence>
<dbReference type="SUPFAM" id="SSF52833">
    <property type="entry name" value="Thioredoxin-like"/>
    <property type="match status" value="1"/>
</dbReference>
<dbReference type="PROSITE" id="PS50404">
    <property type="entry name" value="GST_NTER"/>
    <property type="match status" value="1"/>
</dbReference>
<comment type="catalytic activity">
    <reaction evidence="3 4">
        <text>RX + glutathione = an S-substituted glutathione + a halide anion + H(+)</text>
        <dbReference type="Rhea" id="RHEA:16437"/>
        <dbReference type="ChEBI" id="CHEBI:15378"/>
        <dbReference type="ChEBI" id="CHEBI:16042"/>
        <dbReference type="ChEBI" id="CHEBI:17792"/>
        <dbReference type="ChEBI" id="CHEBI:57925"/>
        <dbReference type="ChEBI" id="CHEBI:90779"/>
        <dbReference type="EC" id="2.5.1.18"/>
    </reaction>
</comment>
<evidence type="ECO:0000256" key="2">
    <source>
        <dbReference type="ARBA" id="ARBA00025743"/>
    </source>
</evidence>
<dbReference type="SFLD" id="SFLDG00358">
    <property type="entry name" value="Main_(cytGST)"/>
    <property type="match status" value="1"/>
</dbReference>
<dbReference type="GO" id="GO:0004364">
    <property type="term" value="F:glutathione transferase activity"/>
    <property type="evidence" value="ECO:0007669"/>
    <property type="project" value="UniProtKB-UniRule"/>
</dbReference>
<dbReference type="CDD" id="cd03185">
    <property type="entry name" value="GST_C_Tau"/>
    <property type="match status" value="1"/>
</dbReference>
<evidence type="ECO:0000256" key="3">
    <source>
        <dbReference type="ARBA" id="ARBA00047960"/>
    </source>
</evidence>
<dbReference type="GO" id="GO:0005829">
    <property type="term" value="C:cytosol"/>
    <property type="evidence" value="ECO:0007669"/>
    <property type="project" value="UniProtKB-SubCell"/>
</dbReference>
<dbReference type="InterPro" id="IPR004045">
    <property type="entry name" value="Glutathione_S-Trfase_N"/>
</dbReference>
<keyword evidence="4" id="KW-0963">Cytoplasm</keyword>
<dbReference type="Gene3D" id="1.20.1050.10">
    <property type="match status" value="1"/>
</dbReference>
<dbReference type="InterPro" id="IPR010987">
    <property type="entry name" value="Glutathione-S-Trfase_C-like"/>
</dbReference>
<dbReference type="GO" id="GO:0006749">
    <property type="term" value="P:glutathione metabolic process"/>
    <property type="evidence" value="ECO:0007669"/>
    <property type="project" value="InterPro"/>
</dbReference>
<dbReference type="AlphaFoldDB" id="A0A7J6WPQ7"/>
<evidence type="ECO:0000259" key="6">
    <source>
        <dbReference type="PROSITE" id="PS50405"/>
    </source>
</evidence>
<reference evidence="7 8" key="1">
    <citation type="submission" date="2020-06" db="EMBL/GenBank/DDBJ databases">
        <title>Transcriptomic and genomic resources for Thalictrum thalictroides and T. hernandezii: Facilitating candidate gene discovery in an emerging model plant lineage.</title>
        <authorList>
            <person name="Arias T."/>
            <person name="Riano-Pachon D.M."/>
            <person name="Di Stilio V.S."/>
        </authorList>
    </citation>
    <scope>NUCLEOTIDE SEQUENCE [LARGE SCALE GENOMIC DNA]</scope>
    <source>
        <strain evidence="8">cv. WT478/WT964</strain>
        <tissue evidence="7">Leaves</tissue>
    </source>
</reference>
<dbReference type="InterPro" id="IPR040079">
    <property type="entry name" value="Glutathione_S-Trfase"/>
</dbReference>
<dbReference type="EMBL" id="JABWDY010012081">
    <property type="protein sequence ID" value="KAF5199354.1"/>
    <property type="molecule type" value="Genomic_DNA"/>
</dbReference>
<accession>A0A7J6WPQ7</accession>
<dbReference type="SFLD" id="SFLDG01152">
    <property type="entry name" value="Main.3:_Omega-_and_Tau-like"/>
    <property type="match status" value="1"/>
</dbReference>
<comment type="function">
    <text evidence="4">Is involved in the conjugation of reduced glutathione to a wide number of exogenous and endogenous hydrophobic electrophiles.</text>
</comment>
<comment type="caution">
    <text evidence="7">The sequence shown here is derived from an EMBL/GenBank/DDBJ whole genome shotgun (WGS) entry which is preliminary data.</text>
</comment>
<dbReference type="Pfam" id="PF13410">
    <property type="entry name" value="GST_C_2"/>
    <property type="match status" value="1"/>
</dbReference>
<dbReference type="CDD" id="cd03058">
    <property type="entry name" value="GST_N_Tau"/>
    <property type="match status" value="1"/>
</dbReference>